<proteinExistence type="predicted"/>
<dbReference type="KEGG" id="cki:Calkr_2122"/>
<dbReference type="eggNOG" id="COG5464">
    <property type="taxonomic scope" value="Bacteria"/>
</dbReference>
<evidence type="ECO:0000313" key="2">
    <source>
        <dbReference type="Proteomes" id="UP000009256"/>
    </source>
</evidence>
<evidence type="ECO:0000313" key="1">
    <source>
        <dbReference type="EMBL" id="ADQ41588.1"/>
    </source>
</evidence>
<dbReference type="Proteomes" id="UP000009256">
    <property type="component" value="Chromosome"/>
</dbReference>
<name>E4S5S8_CALA7</name>
<keyword evidence="2" id="KW-1185">Reference proteome</keyword>
<dbReference type="RefSeq" id="WP_013433309.1">
    <property type="nucleotide sequence ID" value="NC_014721.1"/>
</dbReference>
<dbReference type="HOGENOM" id="CLU_2859232_0_0_9"/>
<dbReference type="OrthoDB" id="9813385at2"/>
<dbReference type="STRING" id="632335.Calkr_2122"/>
<gene>
    <name evidence="1" type="ordered locus">Calkr_2122</name>
</gene>
<dbReference type="EMBL" id="CP002326">
    <property type="protein sequence ID" value="ADQ41588.1"/>
    <property type="molecule type" value="Genomic_DNA"/>
</dbReference>
<dbReference type="AlphaFoldDB" id="E4S5S8"/>
<protein>
    <submittedName>
        <fullName evidence="1">Uncharacterized protein</fullName>
    </submittedName>
</protein>
<reference key="1">
    <citation type="submission" date="2010-11" db="EMBL/GenBank/DDBJ databases">
        <title>Complete sequence of chromosome of Caldicellulosiruptor kristjanssonii 177R1B.</title>
        <authorList>
            <consortium name="US DOE Joint Genome Institute"/>
            <person name="Lucas S."/>
            <person name="Copeland A."/>
            <person name="Lapidus A."/>
            <person name="Cheng J.-F."/>
            <person name="Bruce D."/>
            <person name="Goodwin L."/>
            <person name="Pitluck S."/>
            <person name="Davenport K."/>
            <person name="Detter J.C."/>
            <person name="Han C."/>
            <person name="Tapia R."/>
            <person name="Land M."/>
            <person name="Hauser L."/>
            <person name="Jeffries C."/>
            <person name="Kyrpides N."/>
            <person name="Ivanova N."/>
            <person name="Mikhailova N."/>
            <person name="Blumer-Schuette S.E."/>
            <person name="Kelly R.M."/>
            <person name="Woyke T."/>
        </authorList>
    </citation>
    <scope>NUCLEOTIDE SEQUENCE</scope>
    <source>
        <strain>177R1B</strain>
    </source>
</reference>
<reference evidence="1 2" key="2">
    <citation type="journal article" date="2011" name="J. Bacteriol.">
        <title>Complete genome sequences for the anaerobic, extremely thermophilic plant biomass-degrading bacteria Caldicellulosiruptor hydrothermalis, Caldicellulosiruptor kristjanssonii, Caldicellulosiruptor kronotskyensis, Caldicellulosiruptor owensenis, and Caldicellulosiruptor lactoaceticus.</title>
        <authorList>
            <person name="Blumer-Schuette S.E."/>
            <person name="Ozdemir I."/>
            <person name="Mistry D."/>
            <person name="Lucas S."/>
            <person name="Lapidus A."/>
            <person name="Cheng J.F."/>
            <person name="Goodwin L.A."/>
            <person name="Pitluck S."/>
            <person name="Land M.L."/>
            <person name="Hauser L.J."/>
            <person name="Woyke T."/>
            <person name="Mikhailova N."/>
            <person name="Pati A."/>
            <person name="Kyrpides N.C."/>
            <person name="Ivanova N."/>
            <person name="Detter J.C."/>
            <person name="Walston-Davenport K."/>
            <person name="Han S."/>
            <person name="Adams M.W."/>
            <person name="Kelly R.M."/>
        </authorList>
    </citation>
    <scope>NUCLEOTIDE SEQUENCE [LARGE SCALE GENOMIC DNA]</scope>
    <source>
        <strain evidence="2">ATCC 700853 / DSM 12137 / I77R1B</strain>
    </source>
</reference>
<sequence>MFSSTAEKVKQGIKREKRKVAKEVAEEVKMEIARKMLKEGAEENFVAKVTGLNLKKVKELKDGK</sequence>
<accession>E4S5S8</accession>
<organism evidence="1 2">
    <name type="scientific">Caldicellulosiruptor acetigenus (strain ATCC 700853 / DSM 12137 / I77R1B)</name>
    <name type="common">Caldicellulosiruptor kristjanssonii</name>
    <dbReference type="NCBI Taxonomy" id="632335"/>
    <lineage>
        <taxon>Bacteria</taxon>
        <taxon>Bacillati</taxon>
        <taxon>Bacillota</taxon>
        <taxon>Bacillota incertae sedis</taxon>
        <taxon>Caldicellulosiruptorales</taxon>
        <taxon>Caldicellulosiruptoraceae</taxon>
        <taxon>Caldicellulosiruptor</taxon>
    </lineage>
</organism>